<dbReference type="PANTHER" id="PTHR24221:SF654">
    <property type="entry name" value="ATP-BINDING CASSETTE SUB-FAMILY B MEMBER 6"/>
    <property type="match status" value="1"/>
</dbReference>
<dbReference type="InterPro" id="IPR039421">
    <property type="entry name" value="Type_1_exporter"/>
</dbReference>
<sequence length="600" mass="65881">MSMPALATFRHYLKTILETSGRRLVPALLLMPAVGVLEGVGVIMLLPMLALIGLGESKGDGGLHAAIAAAFDALHLPLNLETVLIVFAALMVTRRLLSRWNEVLSATLQQDLVWALRSRFYRALMAARWPFFTANRSSDFVQALTTDMNRIGHGCAHLLRVTATLMLLAAYLVPAMLTAPTLTGLTLAIGALVFAVLRGRIRRASLDGERITHITNGLYATVSEHMAGIKVAKSFGAEARNLQRFERITGDIRDLLLNFNRNVAGAQLWFSLGSTLIFCSFFYVAVRWFQLPSASLLLLILIFARMMPLVSALQQQTHHLAHMLPAFASYRDLLQRCRAATEIETADGCTHQASFPLREEVRFVDVGFRYENQNEGSLEGLSLNLRANQTTALCGPSGAGKSTVADLLLGLLSPQTGHIEVDGRVLEKSDHRAWRSTIAYVPQETFLFFETVADNLRWAAPEASDADLWLALDQAAAADFVKRLPQGLDTVVGERGVRLSGGERQRLALARALLIKPRLLILDEATSALDTENEERIFAALEALHGSMTILIIAHRLTTLRGAERIYVLDGGRLAQEGTHEALATQPGLYQSLLKHQDPA</sequence>
<evidence type="ECO:0000256" key="3">
    <source>
        <dbReference type="ARBA" id="ARBA00022475"/>
    </source>
</evidence>
<reference evidence="12" key="1">
    <citation type="submission" date="2021-03" db="EMBL/GenBank/DDBJ databases">
        <title>Acanthopleuribacteraceae sp. M133.</title>
        <authorList>
            <person name="Wang G."/>
        </authorList>
    </citation>
    <scope>NUCLEOTIDE SEQUENCE</scope>
    <source>
        <strain evidence="12">M133</strain>
    </source>
</reference>
<dbReference type="InterPro" id="IPR017871">
    <property type="entry name" value="ABC_transporter-like_CS"/>
</dbReference>
<dbReference type="PROSITE" id="PS00211">
    <property type="entry name" value="ABC_TRANSPORTER_1"/>
    <property type="match status" value="1"/>
</dbReference>
<keyword evidence="6 12" id="KW-0067">ATP-binding</keyword>
<dbReference type="FunFam" id="3.40.50.300:FF:000221">
    <property type="entry name" value="Multidrug ABC transporter ATP-binding protein"/>
    <property type="match status" value="1"/>
</dbReference>
<keyword evidence="13" id="KW-1185">Reference proteome</keyword>
<dbReference type="Pfam" id="PF00664">
    <property type="entry name" value="ABC_membrane"/>
    <property type="match status" value="1"/>
</dbReference>
<organism evidence="12 13">
    <name type="scientific">Sulfidibacter corallicola</name>
    <dbReference type="NCBI Taxonomy" id="2818388"/>
    <lineage>
        <taxon>Bacteria</taxon>
        <taxon>Pseudomonadati</taxon>
        <taxon>Acidobacteriota</taxon>
        <taxon>Holophagae</taxon>
        <taxon>Acanthopleuribacterales</taxon>
        <taxon>Acanthopleuribacteraceae</taxon>
        <taxon>Sulfidibacter</taxon>
    </lineage>
</organism>
<feature type="domain" description="ABC transporter" evidence="10">
    <location>
        <begin position="361"/>
        <end position="596"/>
    </location>
</feature>
<dbReference type="RefSeq" id="WP_237382930.1">
    <property type="nucleotide sequence ID" value="NZ_CP071793.1"/>
</dbReference>
<feature type="domain" description="ABC transmembrane type-1" evidence="11">
    <location>
        <begin position="24"/>
        <end position="322"/>
    </location>
</feature>
<dbReference type="InterPro" id="IPR003593">
    <property type="entry name" value="AAA+_ATPase"/>
</dbReference>
<dbReference type="PROSITE" id="PS50929">
    <property type="entry name" value="ABC_TM1F"/>
    <property type="match status" value="1"/>
</dbReference>
<feature type="transmembrane region" description="Helical" evidence="9">
    <location>
        <begin position="183"/>
        <end position="201"/>
    </location>
</feature>
<dbReference type="Proteomes" id="UP000663929">
    <property type="component" value="Chromosome"/>
</dbReference>
<evidence type="ECO:0000259" key="10">
    <source>
        <dbReference type="PROSITE" id="PS50893"/>
    </source>
</evidence>
<keyword evidence="7 9" id="KW-1133">Transmembrane helix</keyword>
<evidence type="ECO:0000256" key="6">
    <source>
        <dbReference type="ARBA" id="ARBA00022840"/>
    </source>
</evidence>
<evidence type="ECO:0000259" key="11">
    <source>
        <dbReference type="PROSITE" id="PS50929"/>
    </source>
</evidence>
<dbReference type="SUPFAM" id="SSF52540">
    <property type="entry name" value="P-loop containing nucleoside triphosphate hydrolases"/>
    <property type="match status" value="1"/>
</dbReference>
<dbReference type="GO" id="GO:0140359">
    <property type="term" value="F:ABC-type transporter activity"/>
    <property type="evidence" value="ECO:0007669"/>
    <property type="project" value="InterPro"/>
</dbReference>
<dbReference type="GO" id="GO:0005524">
    <property type="term" value="F:ATP binding"/>
    <property type="evidence" value="ECO:0007669"/>
    <property type="project" value="UniProtKB-KW"/>
</dbReference>
<feature type="transmembrane region" description="Helical" evidence="9">
    <location>
        <begin position="74"/>
        <end position="92"/>
    </location>
</feature>
<dbReference type="KEGG" id="scor:J3U87_10170"/>
<evidence type="ECO:0000256" key="4">
    <source>
        <dbReference type="ARBA" id="ARBA00022692"/>
    </source>
</evidence>
<dbReference type="GO" id="GO:0016887">
    <property type="term" value="F:ATP hydrolysis activity"/>
    <property type="evidence" value="ECO:0007669"/>
    <property type="project" value="InterPro"/>
</dbReference>
<gene>
    <name evidence="12" type="ORF">J3U87_10170</name>
</gene>
<dbReference type="PANTHER" id="PTHR24221">
    <property type="entry name" value="ATP-BINDING CASSETTE SUB-FAMILY B"/>
    <property type="match status" value="1"/>
</dbReference>
<keyword evidence="5" id="KW-0547">Nucleotide-binding</keyword>
<feature type="transmembrane region" description="Helical" evidence="9">
    <location>
        <begin position="158"/>
        <end position="177"/>
    </location>
</feature>
<accession>A0A8A4TUN9</accession>
<comment type="subcellular location">
    <subcellularLocation>
        <location evidence="1">Cell membrane</location>
        <topology evidence="1">Multi-pass membrane protein</topology>
    </subcellularLocation>
</comment>
<keyword evidence="4 9" id="KW-0812">Transmembrane</keyword>
<dbReference type="InterPro" id="IPR036640">
    <property type="entry name" value="ABC1_TM_sf"/>
</dbReference>
<proteinExistence type="predicted"/>
<evidence type="ECO:0000256" key="8">
    <source>
        <dbReference type="ARBA" id="ARBA00023136"/>
    </source>
</evidence>
<protein>
    <submittedName>
        <fullName evidence="12">ABC transporter ATP-binding protein</fullName>
    </submittedName>
</protein>
<dbReference type="GO" id="GO:0005886">
    <property type="term" value="C:plasma membrane"/>
    <property type="evidence" value="ECO:0007669"/>
    <property type="project" value="UniProtKB-SubCell"/>
</dbReference>
<dbReference type="Gene3D" id="1.20.1560.10">
    <property type="entry name" value="ABC transporter type 1, transmembrane domain"/>
    <property type="match status" value="1"/>
</dbReference>
<dbReference type="Pfam" id="PF00005">
    <property type="entry name" value="ABC_tran"/>
    <property type="match status" value="1"/>
</dbReference>
<feature type="transmembrane region" description="Helical" evidence="9">
    <location>
        <begin position="268"/>
        <end position="289"/>
    </location>
</feature>
<evidence type="ECO:0000256" key="5">
    <source>
        <dbReference type="ARBA" id="ARBA00022741"/>
    </source>
</evidence>
<evidence type="ECO:0000256" key="7">
    <source>
        <dbReference type="ARBA" id="ARBA00022989"/>
    </source>
</evidence>
<evidence type="ECO:0000256" key="9">
    <source>
        <dbReference type="SAM" id="Phobius"/>
    </source>
</evidence>
<keyword evidence="2" id="KW-0813">Transport</keyword>
<evidence type="ECO:0000313" key="12">
    <source>
        <dbReference type="EMBL" id="QTD52831.1"/>
    </source>
</evidence>
<evidence type="ECO:0000313" key="13">
    <source>
        <dbReference type="Proteomes" id="UP000663929"/>
    </source>
</evidence>
<dbReference type="InterPro" id="IPR011527">
    <property type="entry name" value="ABC1_TM_dom"/>
</dbReference>
<dbReference type="Gene3D" id="3.40.50.300">
    <property type="entry name" value="P-loop containing nucleotide triphosphate hydrolases"/>
    <property type="match status" value="1"/>
</dbReference>
<dbReference type="SMART" id="SM00382">
    <property type="entry name" value="AAA"/>
    <property type="match status" value="1"/>
</dbReference>
<feature type="transmembrane region" description="Helical" evidence="9">
    <location>
        <begin position="27"/>
        <end position="54"/>
    </location>
</feature>
<dbReference type="GO" id="GO:0034040">
    <property type="term" value="F:ATPase-coupled lipid transmembrane transporter activity"/>
    <property type="evidence" value="ECO:0007669"/>
    <property type="project" value="TreeGrafter"/>
</dbReference>
<evidence type="ECO:0000256" key="1">
    <source>
        <dbReference type="ARBA" id="ARBA00004651"/>
    </source>
</evidence>
<dbReference type="InterPro" id="IPR027417">
    <property type="entry name" value="P-loop_NTPase"/>
</dbReference>
<dbReference type="AlphaFoldDB" id="A0A8A4TUN9"/>
<dbReference type="SUPFAM" id="SSF90123">
    <property type="entry name" value="ABC transporter transmembrane region"/>
    <property type="match status" value="1"/>
</dbReference>
<keyword evidence="3" id="KW-1003">Cell membrane</keyword>
<dbReference type="EMBL" id="CP071793">
    <property type="protein sequence ID" value="QTD52831.1"/>
    <property type="molecule type" value="Genomic_DNA"/>
</dbReference>
<name>A0A8A4TUN9_SULCO</name>
<evidence type="ECO:0000256" key="2">
    <source>
        <dbReference type="ARBA" id="ARBA00022448"/>
    </source>
</evidence>
<dbReference type="InterPro" id="IPR003439">
    <property type="entry name" value="ABC_transporter-like_ATP-bd"/>
</dbReference>
<keyword evidence="8 9" id="KW-0472">Membrane</keyword>
<dbReference type="PROSITE" id="PS50893">
    <property type="entry name" value="ABC_TRANSPORTER_2"/>
    <property type="match status" value="1"/>
</dbReference>